<dbReference type="EC" id="2.7.1.180" evidence="1"/>
<feature type="chain" id="PRO_5045993286" description="FAD:protein FMN transferase" evidence="2">
    <location>
        <begin position="24"/>
        <end position="303"/>
    </location>
</feature>
<keyword evidence="2" id="KW-0732">Signal</keyword>
<protein>
    <recommendedName>
        <fullName evidence="1">FAD:protein FMN transferase</fullName>
        <ecNumber evidence="1">2.7.1.180</ecNumber>
    </recommendedName>
    <alternativeName>
        <fullName evidence="1">Flavin transferase</fullName>
    </alternativeName>
</protein>
<comment type="catalytic activity">
    <reaction evidence="1">
        <text>L-threonyl-[protein] + FAD = FMN-L-threonyl-[protein] + AMP + H(+)</text>
        <dbReference type="Rhea" id="RHEA:36847"/>
        <dbReference type="Rhea" id="RHEA-COMP:11060"/>
        <dbReference type="Rhea" id="RHEA-COMP:11061"/>
        <dbReference type="ChEBI" id="CHEBI:15378"/>
        <dbReference type="ChEBI" id="CHEBI:30013"/>
        <dbReference type="ChEBI" id="CHEBI:57692"/>
        <dbReference type="ChEBI" id="CHEBI:74257"/>
        <dbReference type="ChEBI" id="CHEBI:456215"/>
        <dbReference type="EC" id="2.7.1.180"/>
    </reaction>
</comment>
<evidence type="ECO:0000256" key="1">
    <source>
        <dbReference type="PIRNR" id="PIRNR006268"/>
    </source>
</evidence>
<keyword evidence="1" id="KW-0460">Magnesium</keyword>
<dbReference type="GO" id="GO:0016740">
    <property type="term" value="F:transferase activity"/>
    <property type="evidence" value="ECO:0007669"/>
    <property type="project" value="UniProtKB-KW"/>
</dbReference>
<dbReference type="RefSeq" id="WP_216033262.1">
    <property type="nucleotide sequence ID" value="NZ_JAHKNG010000016.1"/>
</dbReference>
<proteinExistence type="inferred from homology"/>
<dbReference type="InterPro" id="IPR006311">
    <property type="entry name" value="TAT_signal"/>
</dbReference>
<dbReference type="EMBL" id="JAHKNG010000016">
    <property type="protein sequence ID" value="MBU3030582.1"/>
    <property type="molecule type" value="Genomic_DNA"/>
</dbReference>
<keyword evidence="4" id="KW-1185">Reference proteome</keyword>
<dbReference type="PANTHER" id="PTHR30040">
    <property type="entry name" value="THIAMINE BIOSYNTHESIS LIPOPROTEIN APBE"/>
    <property type="match status" value="1"/>
</dbReference>
<comment type="caution">
    <text evidence="3">The sequence shown here is derived from an EMBL/GenBank/DDBJ whole genome shotgun (WGS) entry which is preliminary data.</text>
</comment>
<dbReference type="Pfam" id="PF02424">
    <property type="entry name" value="ApbE"/>
    <property type="match status" value="1"/>
</dbReference>
<name>A0ABS6AKE4_9RHOB</name>
<sequence length="303" mass="31772">MLTRRRFIAISAAMAATTRTALARPAARVWTGQAMGARASLRLDHPQAETIAARALAEIDRLEDILSLYRPDSALSRLNRDGDLPAPPFELLDCLALAGAVHRASEGAFDPSIQPLWTLWAEAAAAGDRPDPAAIRAARARSGWAGLRFDPARVSLRPGMALTLNGVGQGYVADRVALLLEAEGLTDILIDTGEFRALGGQPDGGDWPVRLQAGGSVDLRDRALATSAPRGTTFDSTGADGHIIDPATGRPVAAIWREVSVSAASAGLADALSTAACLTRDEAQMKRLIAGFAGARLEAAVRA</sequence>
<keyword evidence="1" id="KW-0274">FAD</keyword>
<dbReference type="InterPro" id="IPR024932">
    <property type="entry name" value="ApbE"/>
</dbReference>
<dbReference type="Proteomes" id="UP001166191">
    <property type="component" value="Unassembled WGS sequence"/>
</dbReference>
<reference evidence="3" key="1">
    <citation type="submission" date="2021-06" db="EMBL/GenBank/DDBJ databases">
        <title>Paracoccus bacterium XHP0099 sp. nov., isolated from the surface waters of the Yellow Sea.</title>
        <authorList>
            <person name="Xue H."/>
            <person name="Zhang D."/>
        </authorList>
    </citation>
    <scope>NUCLEOTIDE SEQUENCE</scope>
    <source>
        <strain evidence="3">XHP0099</strain>
    </source>
</reference>
<evidence type="ECO:0000313" key="4">
    <source>
        <dbReference type="Proteomes" id="UP001166191"/>
    </source>
</evidence>
<dbReference type="PROSITE" id="PS51318">
    <property type="entry name" value="TAT"/>
    <property type="match status" value="1"/>
</dbReference>
<comment type="similarity">
    <text evidence="1">Belongs to the ApbE family.</text>
</comment>
<dbReference type="PANTHER" id="PTHR30040:SF2">
    <property type="entry name" value="FAD:PROTEIN FMN TRANSFERASE"/>
    <property type="match status" value="1"/>
</dbReference>
<feature type="signal peptide" evidence="2">
    <location>
        <begin position="1"/>
        <end position="23"/>
    </location>
</feature>
<keyword evidence="1" id="KW-0479">Metal-binding</keyword>
<keyword evidence="1" id="KW-0285">Flavoprotein</keyword>
<gene>
    <name evidence="3" type="ORF">KNW02_10690</name>
</gene>
<dbReference type="PIRSF" id="PIRSF006268">
    <property type="entry name" value="ApbE"/>
    <property type="match status" value="1"/>
</dbReference>
<organism evidence="3 4">
    <name type="scientific">Paracoccus marinaquae</name>
    <dbReference type="NCBI Taxonomy" id="2841926"/>
    <lineage>
        <taxon>Bacteria</taxon>
        <taxon>Pseudomonadati</taxon>
        <taxon>Pseudomonadota</taxon>
        <taxon>Alphaproteobacteria</taxon>
        <taxon>Rhodobacterales</taxon>
        <taxon>Paracoccaceae</taxon>
        <taxon>Paracoccus</taxon>
    </lineage>
</organism>
<keyword evidence="1 3" id="KW-0808">Transferase</keyword>
<evidence type="ECO:0000256" key="2">
    <source>
        <dbReference type="SAM" id="SignalP"/>
    </source>
</evidence>
<accession>A0ABS6AKE4</accession>
<evidence type="ECO:0000313" key="3">
    <source>
        <dbReference type="EMBL" id="MBU3030582.1"/>
    </source>
</evidence>